<dbReference type="EMBL" id="JAELUR010000002">
    <property type="protein sequence ID" value="KAG7435730.1"/>
    <property type="molecule type" value="Genomic_DNA"/>
</dbReference>
<gene>
    <name evidence="10" type="ORF">Forpi1262_v000002</name>
    <name evidence="9" type="ORF">Forpi1262_v002007</name>
    <name evidence="8" type="ORF">Forpi1262_v003676</name>
    <name evidence="7" type="ORF">Forpi1262_v007150</name>
    <name evidence="6" type="ORF">Forpi1262_v015180</name>
    <name evidence="5" type="ORF">Forpi1262_v015775</name>
    <name evidence="4" type="ORF">Forpi1262_v018441</name>
    <name evidence="3" type="ORF">Forpi1262_v018444</name>
    <name evidence="2" type="ORF">Forpi1262_v018896</name>
</gene>
<feature type="compositionally biased region" description="Polar residues" evidence="1">
    <location>
        <begin position="1303"/>
        <end position="1314"/>
    </location>
</feature>
<feature type="compositionally biased region" description="Acidic residues" evidence="1">
    <location>
        <begin position="2214"/>
        <end position="2223"/>
    </location>
</feature>
<feature type="region of interest" description="Disordered" evidence="1">
    <location>
        <begin position="289"/>
        <end position="312"/>
    </location>
</feature>
<evidence type="ECO:0008006" key="12">
    <source>
        <dbReference type="Google" id="ProtNLM"/>
    </source>
</evidence>
<dbReference type="EMBL" id="JAELUR010000016">
    <property type="protein sequence ID" value="KAG7423249.1"/>
    <property type="molecule type" value="Genomic_DNA"/>
</dbReference>
<dbReference type="EMBL" id="JAELUR010000001">
    <property type="protein sequence ID" value="KAG7438313.1"/>
    <property type="molecule type" value="Genomic_DNA"/>
</dbReference>
<feature type="region of interest" description="Disordered" evidence="1">
    <location>
        <begin position="1167"/>
        <end position="1187"/>
    </location>
</feature>
<dbReference type="EMBL" id="JAELUR010000042">
    <property type="protein sequence ID" value="KAG7402649.1"/>
    <property type="molecule type" value="Genomic_DNA"/>
</dbReference>
<dbReference type="EMBL" id="JAELUR010000001">
    <property type="protein sequence ID" value="KAG7437026.1"/>
    <property type="molecule type" value="Genomic_DNA"/>
</dbReference>
<dbReference type="EMBL" id="JAELUR010000033">
    <property type="protein sequence ID" value="KAG7405731.1"/>
    <property type="molecule type" value="Genomic_DNA"/>
</dbReference>
<protein>
    <recommendedName>
        <fullName evidence="12">Ubiquitin-like protease family profile domain-containing protein</fullName>
    </recommendedName>
</protein>
<feature type="region of interest" description="Disordered" evidence="1">
    <location>
        <begin position="2210"/>
        <end position="2233"/>
    </location>
</feature>
<feature type="region of interest" description="Disordered" evidence="1">
    <location>
        <begin position="83"/>
        <end position="103"/>
    </location>
</feature>
<evidence type="ECO:0000313" key="10">
    <source>
        <dbReference type="EMBL" id="KAG7438313.1"/>
    </source>
</evidence>
<evidence type="ECO:0000313" key="7">
    <source>
        <dbReference type="EMBL" id="KAG7433052.1"/>
    </source>
</evidence>
<evidence type="ECO:0000313" key="3">
    <source>
        <dbReference type="EMBL" id="KAG7404645.1"/>
    </source>
</evidence>
<feature type="compositionally biased region" description="Polar residues" evidence="1">
    <location>
        <begin position="1354"/>
        <end position="1364"/>
    </location>
</feature>
<evidence type="ECO:0000256" key="1">
    <source>
        <dbReference type="SAM" id="MobiDB-lite"/>
    </source>
</evidence>
<feature type="region of interest" description="Disordered" evidence="1">
    <location>
        <begin position="2258"/>
        <end position="2277"/>
    </location>
</feature>
<feature type="region of interest" description="Disordered" evidence="1">
    <location>
        <begin position="2851"/>
        <end position="2877"/>
    </location>
</feature>
<sequence>MPEEPPRRRGRPRKVHTEEERLAAQREHSQKYRQRIQQQDKGESLSFTGYYQHIPYVPTSSSAMAQLPPHIILPNDSYLPLDLSCGDPGQPSSLSYDDNTAAHDGPSYDLGDYCPFNSDSTTSHESTASSASTRDCQVLFSDLPTEYIRNHRSEQGDEIQELLEAFGKGLRISPTASLDDLRQDFDTLSSDEEVSEPGHRSLDASHEEQTVPSLERYLAQEWTEHPSCSRQSHKEDHEELAKNKCHRSCDSLNDVVARLDGLIGDENNRHPLPNVMDPSFDLLSHTQRTEPANNEGTSRNSPPLNNTSQDDPLKRTCIARDQYSCWYDHVLFPAIAAAIRDPNILQYIPKNLNIAQTNSRARQEGISTERLSDMNAKFGILGQGSRSTSLSYVLQNRHLEAIWEGIRTRAATYPQFAGIKLYLGAKNLKLVYMNADIRQTIRAWRSQWQNAVNQAFLDPSDTYVDIGRQYTPRIGSAAEANVLMWRRCCLKKLWRQRQEWSSQYNAMYPFVRSSLEDIATSKTRSVPLRLIEYPRFTLRDTIDMTIQPADKSREVCEGLIYSQFYNLVKIPFDAAKQYPFQNRQLEKMALDPSYVADYERSTRGSHANQASLSLAYRLSKLRVRASLVQDDEGRVSVPFSYGVRAEDRVSVKLLDLVLSHFDSLESTRQSDPITVCQDQELPFFAIPSTTMTRFLHGTVNKYCFLFEYIKSQAGARYSLPETVVMALALRSLRFATSGIISKESILWKDRWKQGKQVTSRSGQSQSSEVEREGLGLYRTSKDYGLGWWLPGKFNWDEWRFRGEVNERLVVGNSLLHIEYGRQWKVIKDIRDVHARMWQANKWVKQYSVRKSQRNRNIWFEYLSNTVIELFQSEVWRAARKSLDWKSGSDLTDEAAARYPADQPPPYCYDALASSFHDRRRNVNHTRPYFLTGNKIRSSSVWDLVCDHLGFNLHDGRLESRDGLQPLHHRIAVRHSVEMISEVLGHSEACRWYKELGHLLLLTNWILPWPSTRLLISTTKESHRKNLKRRLIWVSLIYAPAKLSPFLSPKLPTHPLQDEERCITVHDNLRQTLTCITAERFGASGWTENCDPSEPRFHWTSEDLLRYVGGTVTIGSFKIGRAVQSGSRKGFIYPLAECGRPPVLRLTDRIRGRTLEELEQQDVVAEPTCADEADTDPTAAPTSWNPPVWNHYENSRAARSSLDNTPKDNYNPLFKDSQIQLELISQQDNTGDGYDAVIDRGEANSPQLEARDEELQDLVDKVQQLLITTPPDSEAIRRDSGDGLAGNTIESPVASGSAFLQGDARSSTPQSQGSARLSRRSDEAQGRSHATASATPSSQLRNTSMLDDWVRRPCTRSSDNSSNGVTSQAYDCNGFLLPSATGVQRFTREHSGFVDRSSATSPSSNSSPRGFGVEWIYHGLYSWNLRRRLEREDYLTTDDVLCGMRLAIELSGRRDVTTLARAIHLGEPQNNSIQLSQAEIEDIRRHDATILSIFRPGIEEGVGHWSLAIYQPARPHFLFCDSLGSRDDCYYSALRDIHDSVLPDSAPASICDVPITRQVNGWTCGVIVVECARRFLTAREHYYSEDLMIEDQPGLLDWTQQEPYLSEMQDPDLREVGAISYWIEVISQYLGATTNHSATSIGSRRSSSNDAVTISEPADPALLLFQEWSRPVGCTSRQHEEDHSSQLADATTKRGVSPNCSSLLDIAKRLEGVTGEDSTNGPLPCVLDPAKDLLRSGTRESSSPDAGLTRYGGPCKAAMEGLVEGEQDPPYLCMHSNHSARRLEDDRISSSYDIDSLCSFPTSLGVARLGIQWYTQSHVTLNLVDNVHLSMEIPGTREQDGTVTTQPLHTIPNYCLGRVIGLADTFIWAFFPALFSGKLSDPYSQTCIPKKNFVHWYEEVMLPAIQAVVDDNNILQYIPKTHAIASSDCSAPREALAALAVAEEEEADMEEELDGFTGAKRRDGPAAQPGSRRKHFYVTLQSRYLAALWEEIHSRAALWPEYAGLRLYMAAKNTKLTWMRPTFESALAEWQHHWNSAVDEAYIDPEVTYIDIGRQMTPADTGPHGRVLIWRRCCMDRLWRRRLQWSRIQNRLYHREEDACKDESGKRQAPPIRRTTYPFVTLRDARDMTITPSSSSWELRNGLVYSQFYNLIKVPFDAAKQYPFQNRHTESMALDPSYLRDQRNSTRGAHAHQSRVQCAYRLSKLRIHRNVPAVDQDDDDDDDDEIHHEESTHHPFTYGIRAEDRVSLALLRRITGLFSSSPPQDGSGDDEEDEERDHPFFSVSSQTMARFLRASVNRYCFLFEYVKSQTGLKYSLPETVVMAAALRGLRFSYDCSLIAKEAVLWGDRWTSTQRVRVEGGEARIVKVEREGLGLNKTSTSHGFGWWLPGKFDWSTWRFASDVGDRLAVGNDLLRQDYKRQWRVLKDIRDVHVRMWQAQSWLGRYRVQDDGAAKRLWLEYLHSTVIELFQRDVWRAALRSVSWKTGSDVTDEASMRYPESSPPSFCYDTLSDLFHDRQHDTSHTRPHLVAGNKIRSTSMKDLFDDLFSPSSTGTTMKRRRGWASLPYRIATRRSIELVEMVLGAAAATQWYAQLRRIVLLTHWILPWPSDTELLTTTKESRATNLKRRLTWASVVHITPSSKSTGHVEPAVPTRKVNDADRQVSTQDDLSQLLSEVCRRRFGDKGWASSADNTKPCYHWSTGDLISSTRNCVGIDTLRLGRAVGAYNRGCIFPVVENGHPPQLRMVTRIRDKTLDELSQVFSELLEVGNVHPSSLGGSITPEIGQSRVSFSRSATWQAEQEAPRGPAAQSRGFRYLQLLARKRPRTAEERERLRRHFRRRDCVRAGKVVVGTDSIHSDDTGSSAQTEETDQSWRPQKRLRKAVRDQMIVRLE</sequence>
<dbReference type="EMBL" id="JAELUR010000014">
    <property type="protein sequence ID" value="KAG7424036.1"/>
    <property type="molecule type" value="Genomic_DNA"/>
</dbReference>
<comment type="caution">
    <text evidence="8">The sequence shown here is derived from an EMBL/GenBank/DDBJ whole genome shotgun (WGS) entry which is preliminary data.</text>
</comment>
<evidence type="ECO:0000313" key="2">
    <source>
        <dbReference type="EMBL" id="KAG7402649.1"/>
    </source>
</evidence>
<dbReference type="Proteomes" id="UP000693942">
    <property type="component" value="Unassembled WGS sequence"/>
</dbReference>
<feature type="compositionally biased region" description="Basic and acidic residues" evidence="1">
    <location>
        <begin position="196"/>
        <end position="209"/>
    </location>
</feature>
<accession>A0A8J5QB28</accession>
<feature type="compositionally biased region" description="Polar residues" evidence="1">
    <location>
        <begin position="289"/>
        <end position="310"/>
    </location>
</feature>
<feature type="compositionally biased region" description="Basic and acidic residues" evidence="1">
    <location>
        <begin position="15"/>
        <end position="30"/>
    </location>
</feature>
<evidence type="ECO:0000313" key="9">
    <source>
        <dbReference type="EMBL" id="KAG7437026.1"/>
    </source>
</evidence>
<evidence type="ECO:0000313" key="5">
    <source>
        <dbReference type="EMBL" id="KAG7423249.1"/>
    </source>
</evidence>
<feature type="region of interest" description="Disordered" evidence="1">
    <location>
        <begin position="1"/>
        <end position="42"/>
    </location>
</feature>
<proteinExistence type="predicted"/>
<evidence type="ECO:0000313" key="11">
    <source>
        <dbReference type="Proteomes" id="UP000693942"/>
    </source>
</evidence>
<evidence type="ECO:0000313" key="4">
    <source>
        <dbReference type="EMBL" id="KAG7405731.1"/>
    </source>
</evidence>
<feature type="compositionally biased region" description="Polar residues" evidence="1">
    <location>
        <begin position="1327"/>
        <end position="1344"/>
    </location>
</feature>
<feature type="region of interest" description="Disordered" evidence="1">
    <location>
        <begin position="189"/>
        <end position="210"/>
    </location>
</feature>
<evidence type="ECO:0000313" key="8">
    <source>
        <dbReference type="EMBL" id="KAG7435730.1"/>
    </source>
</evidence>
<organism evidence="8 11">
    <name type="scientific">Fusarium oxysporum f. sp. raphani</name>
    <dbReference type="NCBI Taxonomy" id="96318"/>
    <lineage>
        <taxon>Eukaryota</taxon>
        <taxon>Fungi</taxon>
        <taxon>Dikarya</taxon>
        <taxon>Ascomycota</taxon>
        <taxon>Pezizomycotina</taxon>
        <taxon>Sordariomycetes</taxon>
        <taxon>Hypocreomycetidae</taxon>
        <taxon>Hypocreales</taxon>
        <taxon>Nectriaceae</taxon>
        <taxon>Fusarium</taxon>
        <taxon>Fusarium oxysporum species complex</taxon>
    </lineage>
</organism>
<dbReference type="EMBL" id="JAELUR010000004">
    <property type="protein sequence ID" value="KAG7433052.1"/>
    <property type="molecule type" value="Genomic_DNA"/>
</dbReference>
<feature type="region of interest" description="Disordered" evidence="1">
    <location>
        <begin position="1673"/>
        <end position="1695"/>
    </location>
</feature>
<name>A0A8J5QB28_FUSOX</name>
<dbReference type="EMBL" id="JAELUR010000034">
    <property type="protein sequence ID" value="KAG7404645.1"/>
    <property type="molecule type" value="Genomic_DNA"/>
</dbReference>
<evidence type="ECO:0000313" key="6">
    <source>
        <dbReference type="EMBL" id="KAG7424036.1"/>
    </source>
</evidence>
<feature type="region of interest" description="Disordered" evidence="1">
    <location>
        <begin position="1268"/>
        <end position="1364"/>
    </location>
</feature>
<reference evidence="8" key="1">
    <citation type="submission" date="2021-04" db="EMBL/GenBank/DDBJ databases">
        <title>First draft genome resource for Brassicaceae pathogens Fusarium oxysporum f. sp. raphani and Fusarium oxysporum f. sp. rapae.</title>
        <authorList>
            <person name="Asai S."/>
        </authorList>
    </citation>
    <scope>NUCLEOTIDE SEQUENCE</scope>
    <source>
        <strain evidence="8">Tf1262</strain>
    </source>
</reference>